<accession>A0ABM1E1J0</accession>
<evidence type="ECO:0000313" key="6">
    <source>
        <dbReference type="RefSeq" id="XP_014666062.1"/>
    </source>
</evidence>
<sequence length="159" mass="17479">MALRQAVRVLCQVSRPIGQRIAIRPAPVLNCSQFPIQSTTGVRSVSTSFPRLSIVTIQDEADFKEKVINSKIPVLIDFYADWCGPCKILGPRIEKMVGKEDGKVILAKVNVDTNSELAMEYGVQSVPTVIGMKDGEIQETFIGVKDDDQLKSFIAALVK</sequence>
<evidence type="ECO:0000256" key="2">
    <source>
        <dbReference type="ARBA" id="ARBA00023157"/>
    </source>
</evidence>
<evidence type="ECO:0000259" key="3">
    <source>
        <dbReference type="PROSITE" id="PS51352"/>
    </source>
</evidence>
<dbReference type="NCBIfam" id="TIGR01068">
    <property type="entry name" value="thioredoxin"/>
    <property type="match status" value="1"/>
</dbReference>
<dbReference type="PANTHER" id="PTHR43601">
    <property type="entry name" value="THIOREDOXIN, MITOCHONDRIAL"/>
    <property type="match status" value="1"/>
</dbReference>
<dbReference type="PRINTS" id="PR00421">
    <property type="entry name" value="THIOREDOXIN"/>
</dbReference>
<dbReference type="Proteomes" id="UP000695022">
    <property type="component" value="Unplaced"/>
</dbReference>
<dbReference type="Gene3D" id="3.40.30.10">
    <property type="entry name" value="Glutaredoxin"/>
    <property type="match status" value="1"/>
</dbReference>
<dbReference type="PROSITE" id="PS51352">
    <property type="entry name" value="THIOREDOXIN_2"/>
    <property type="match status" value="1"/>
</dbReference>
<reference evidence="5 6" key="1">
    <citation type="submission" date="2025-05" db="UniProtKB">
        <authorList>
            <consortium name="RefSeq"/>
        </authorList>
    </citation>
    <scope>IDENTIFICATION</scope>
</reference>
<evidence type="ECO:0000313" key="4">
    <source>
        <dbReference type="Proteomes" id="UP000695022"/>
    </source>
</evidence>
<organism evidence="4 5">
    <name type="scientific">Priapulus caudatus</name>
    <name type="common">Priapulid worm</name>
    <dbReference type="NCBI Taxonomy" id="37621"/>
    <lineage>
        <taxon>Eukaryota</taxon>
        <taxon>Metazoa</taxon>
        <taxon>Ecdysozoa</taxon>
        <taxon>Scalidophora</taxon>
        <taxon>Priapulida</taxon>
        <taxon>Priapulimorpha</taxon>
        <taxon>Priapulimorphida</taxon>
        <taxon>Priapulidae</taxon>
        <taxon>Priapulus</taxon>
    </lineage>
</organism>
<name>A0ABM1E1J0_PRICU</name>
<dbReference type="InterPro" id="IPR005746">
    <property type="entry name" value="Thioredoxin"/>
</dbReference>
<dbReference type="Pfam" id="PF00085">
    <property type="entry name" value="Thioredoxin"/>
    <property type="match status" value="1"/>
</dbReference>
<keyword evidence="2" id="KW-1015">Disulfide bond</keyword>
<dbReference type="SUPFAM" id="SSF52833">
    <property type="entry name" value="Thioredoxin-like"/>
    <property type="match status" value="1"/>
</dbReference>
<dbReference type="InterPro" id="IPR017937">
    <property type="entry name" value="Thioredoxin_CS"/>
</dbReference>
<dbReference type="CDD" id="cd02947">
    <property type="entry name" value="TRX_family"/>
    <property type="match status" value="1"/>
</dbReference>
<dbReference type="GeneID" id="106808027"/>
<evidence type="ECO:0000256" key="1">
    <source>
        <dbReference type="ARBA" id="ARBA00008987"/>
    </source>
</evidence>
<dbReference type="PANTHER" id="PTHR43601:SF3">
    <property type="entry name" value="THIOREDOXIN, MITOCHONDRIAL"/>
    <property type="match status" value="1"/>
</dbReference>
<dbReference type="InterPro" id="IPR036249">
    <property type="entry name" value="Thioredoxin-like_sf"/>
</dbReference>
<evidence type="ECO:0000313" key="5">
    <source>
        <dbReference type="RefSeq" id="XP_014666061.1"/>
    </source>
</evidence>
<dbReference type="PROSITE" id="PS00194">
    <property type="entry name" value="THIOREDOXIN_1"/>
    <property type="match status" value="1"/>
</dbReference>
<feature type="domain" description="Thioredoxin" evidence="3">
    <location>
        <begin position="43"/>
        <end position="159"/>
    </location>
</feature>
<proteinExistence type="inferred from homology"/>
<protein>
    <submittedName>
        <fullName evidence="5 6">Thioredoxin, mitochondrial-like</fullName>
    </submittedName>
</protein>
<dbReference type="RefSeq" id="XP_014666061.1">
    <property type="nucleotide sequence ID" value="XM_014810575.1"/>
</dbReference>
<dbReference type="InterPro" id="IPR013766">
    <property type="entry name" value="Thioredoxin_domain"/>
</dbReference>
<gene>
    <name evidence="5 6" type="primary">LOC106808027</name>
</gene>
<dbReference type="RefSeq" id="XP_014666062.1">
    <property type="nucleotide sequence ID" value="XM_014810576.1"/>
</dbReference>
<comment type="similarity">
    <text evidence="1">Belongs to the thioredoxin family.</text>
</comment>
<keyword evidence="4" id="KW-1185">Reference proteome</keyword>